<keyword evidence="1" id="KW-1133">Transmembrane helix</keyword>
<dbReference type="Pfam" id="PF02517">
    <property type="entry name" value="Rce1-like"/>
    <property type="match status" value="1"/>
</dbReference>
<name>A0A1C9W700_9GAMM</name>
<feature type="transmembrane region" description="Helical" evidence="1">
    <location>
        <begin position="200"/>
        <end position="220"/>
    </location>
</feature>
<accession>A0A1C9W700</accession>
<feature type="transmembrane region" description="Helical" evidence="1">
    <location>
        <begin position="36"/>
        <end position="57"/>
    </location>
</feature>
<dbReference type="EMBL" id="CP014143">
    <property type="protein sequence ID" value="AOS96932.1"/>
    <property type="molecule type" value="Genomic_DNA"/>
</dbReference>
<dbReference type="GO" id="GO:0004175">
    <property type="term" value="F:endopeptidase activity"/>
    <property type="evidence" value="ECO:0007669"/>
    <property type="project" value="UniProtKB-ARBA"/>
</dbReference>
<gene>
    <name evidence="3" type="ORF">AUP74_01495</name>
</gene>
<evidence type="ECO:0000313" key="3">
    <source>
        <dbReference type="EMBL" id="AOS96932.1"/>
    </source>
</evidence>
<dbReference type="GO" id="GO:0006508">
    <property type="term" value="P:proteolysis"/>
    <property type="evidence" value="ECO:0007669"/>
    <property type="project" value="UniProtKB-KW"/>
</dbReference>
<evidence type="ECO:0000313" key="4">
    <source>
        <dbReference type="Proteomes" id="UP000095672"/>
    </source>
</evidence>
<keyword evidence="4" id="KW-1185">Reference proteome</keyword>
<feature type="transmembrane region" description="Helical" evidence="1">
    <location>
        <begin position="158"/>
        <end position="180"/>
    </location>
</feature>
<feature type="transmembrane region" description="Helical" evidence="1">
    <location>
        <begin position="133"/>
        <end position="151"/>
    </location>
</feature>
<dbReference type="AlphaFoldDB" id="A0A1C9W700"/>
<reference evidence="4" key="1">
    <citation type="submission" date="2016-01" db="EMBL/GenBank/DDBJ databases">
        <title>Complete genome sequence of Microbulbifer sp. CCB-MM1, a halophile isolated from Matang Mangrove Forest, Perak.</title>
        <authorList>
            <person name="Moh T.H."/>
            <person name="Dinesh B."/>
            <person name="Lau N.-S."/>
            <person name="Go F."/>
            <person name="Alexander Chong S.-C."/>
        </authorList>
    </citation>
    <scope>NUCLEOTIDE SEQUENCE [LARGE SCALE GENOMIC DNA]</scope>
    <source>
        <strain evidence="4">CCB-MM1</strain>
    </source>
</reference>
<keyword evidence="3" id="KW-0378">Hydrolase</keyword>
<keyword evidence="3" id="KW-0645">Protease</keyword>
<keyword evidence="1" id="KW-0812">Transmembrane</keyword>
<dbReference type="STRING" id="1769779.AUP74_01495"/>
<dbReference type="RefSeq" id="WP_069947011.1">
    <property type="nucleotide sequence ID" value="NZ_CP014143.1"/>
</dbReference>
<evidence type="ECO:0000259" key="2">
    <source>
        <dbReference type="Pfam" id="PF02517"/>
    </source>
</evidence>
<dbReference type="InterPro" id="IPR003675">
    <property type="entry name" value="Rce1/LyrA-like_dom"/>
</dbReference>
<protein>
    <submittedName>
        <fullName evidence="3">CAAX amino terminal protease self-immunity</fullName>
    </submittedName>
</protein>
<dbReference type="PANTHER" id="PTHR39430">
    <property type="entry name" value="MEMBRANE-ASSOCIATED PROTEASE-RELATED"/>
    <property type="match status" value="1"/>
</dbReference>
<dbReference type="PANTHER" id="PTHR39430:SF1">
    <property type="entry name" value="PROTEASE"/>
    <property type="match status" value="1"/>
</dbReference>
<proteinExistence type="predicted"/>
<feature type="domain" description="CAAX prenyl protease 2/Lysostaphin resistance protein A-like" evidence="2">
    <location>
        <begin position="74"/>
        <end position="170"/>
    </location>
</feature>
<evidence type="ECO:0000256" key="1">
    <source>
        <dbReference type="SAM" id="Phobius"/>
    </source>
</evidence>
<dbReference type="Proteomes" id="UP000095672">
    <property type="component" value="Chromosome"/>
</dbReference>
<dbReference type="OrthoDB" id="118729at2"/>
<dbReference type="GO" id="GO:0080120">
    <property type="term" value="P:CAAX-box protein maturation"/>
    <property type="evidence" value="ECO:0007669"/>
    <property type="project" value="UniProtKB-ARBA"/>
</dbReference>
<organism evidence="3 4">
    <name type="scientific">Microbulbifer aggregans</name>
    <dbReference type="NCBI Taxonomy" id="1769779"/>
    <lineage>
        <taxon>Bacteria</taxon>
        <taxon>Pseudomonadati</taxon>
        <taxon>Pseudomonadota</taxon>
        <taxon>Gammaproteobacteria</taxon>
        <taxon>Cellvibrionales</taxon>
        <taxon>Microbulbiferaceae</taxon>
        <taxon>Microbulbifer</taxon>
    </lineage>
</organism>
<sequence length="238" mass="26416">MIGPLLVAISWILLRIEGRKISVLGFDKPQQRSIEFLSGFTVAAVFAAGQLLLVGWFSGFSWMLNPDLTVSVVLEGLSWNVNSVLFEELIFRGYLLYKAIELWGPKRACLLSAAAFGVYHWFSQGVFGQLVPMVYLFMMTGLFGLMLAYAFERSKSVVLPVALHLGWNLVSIFVFSNGPIGSQLFIPAISEPTMMSGLEQSVVSILLPVTLPVLVLWVIVRRIDRYRHGGVSLAMTEP</sequence>
<keyword evidence="1" id="KW-0472">Membrane</keyword>
<dbReference type="KEGG" id="micc:AUP74_01495"/>